<dbReference type="PANTHER" id="PTHR24193">
    <property type="entry name" value="ANKYRIN REPEAT PROTEIN"/>
    <property type="match status" value="1"/>
</dbReference>
<feature type="repeat" description="ANK" evidence="3">
    <location>
        <begin position="147"/>
        <end position="179"/>
    </location>
</feature>
<reference evidence="5" key="1">
    <citation type="submission" date="2020-08" db="EMBL/GenBank/DDBJ databases">
        <title>Genome sequencing and assembly of the red palm weevil Rhynchophorus ferrugineus.</title>
        <authorList>
            <person name="Dias G.B."/>
            <person name="Bergman C.M."/>
            <person name="Manee M."/>
        </authorList>
    </citation>
    <scope>NUCLEOTIDE SEQUENCE</scope>
    <source>
        <strain evidence="5">AA-2017</strain>
        <tissue evidence="5">Whole larva</tissue>
    </source>
</reference>
<dbReference type="InterPro" id="IPR002110">
    <property type="entry name" value="Ankyrin_rpt"/>
</dbReference>
<dbReference type="GO" id="GO:0005634">
    <property type="term" value="C:nucleus"/>
    <property type="evidence" value="ECO:0007669"/>
    <property type="project" value="TreeGrafter"/>
</dbReference>
<dbReference type="Gene3D" id="1.25.40.20">
    <property type="entry name" value="Ankyrin repeat-containing domain"/>
    <property type="match status" value="1"/>
</dbReference>
<accession>A0A834IR64</accession>
<keyword evidence="6" id="KW-1185">Reference proteome</keyword>
<dbReference type="Pfam" id="PF00023">
    <property type="entry name" value="Ank"/>
    <property type="match status" value="1"/>
</dbReference>
<comment type="caution">
    <text evidence="5">The sequence shown here is derived from an EMBL/GenBank/DDBJ whole genome shotgun (WGS) entry which is preliminary data.</text>
</comment>
<evidence type="ECO:0000256" key="1">
    <source>
        <dbReference type="ARBA" id="ARBA00022737"/>
    </source>
</evidence>
<dbReference type="EMBL" id="JAACXV010000164">
    <property type="protein sequence ID" value="KAF7282580.1"/>
    <property type="molecule type" value="Genomic_DNA"/>
</dbReference>
<dbReference type="GO" id="GO:0000976">
    <property type="term" value="F:transcription cis-regulatory region binding"/>
    <property type="evidence" value="ECO:0007669"/>
    <property type="project" value="TreeGrafter"/>
</dbReference>
<dbReference type="InterPro" id="IPR036770">
    <property type="entry name" value="Ankyrin_rpt-contain_sf"/>
</dbReference>
<name>A0A834IR64_RHYFE</name>
<sequence>MIKISLENAVTPNIKYILAPNKIQPTSEIVDFKVDHSPLVTTSLHSINELGKQLLKAAADGDTEEIKTLLTKGSPFTSDWLGTSPLHLAAQNNNVEMCELLLRYGTSKDARNKVDRTPLHLAAYEGHYKVVESLVKHGADINCRDMLNMTPLHWAVQNGHKTVVELLLKNGALVKVSNKFSLTPHDTAGQINKWEIIELLNGYENESQSQVAADNLIMQLETETESSEECSEKTNDIDVNAETEPVVINLDNNNQISNIEMLNEGTEFSQNHVIINLESEEAKGDNSQTVKHEDEVVDSPITNFKIIDAVLQTNEEDGNFSAVKLLQEHGITMLPNDPDETNILNSVMESGHQVVLTEVGKEVLNTIKQQEQAKPVMKNKIITVTPQQFLQMTSGNVIKSGNVLEKMKVLPTKPITKRVVMKKNRPTPFGNVIKVQSNVGKTNKTDLEYVMKQLVEAKKTIEEYKVKLRKKEAEAERYKNQLKLLMEWN</sequence>
<dbReference type="InterPro" id="IPR050663">
    <property type="entry name" value="Ankyrin-SOCS_Box"/>
</dbReference>
<dbReference type="AlphaFoldDB" id="A0A834IR64"/>
<dbReference type="PROSITE" id="PS50297">
    <property type="entry name" value="ANK_REP_REGION"/>
    <property type="match status" value="3"/>
</dbReference>
<protein>
    <submittedName>
        <fullName evidence="5">Uncharacterized protein</fullName>
    </submittedName>
</protein>
<dbReference type="Proteomes" id="UP000625711">
    <property type="component" value="Unassembled WGS sequence"/>
</dbReference>
<proteinExistence type="predicted"/>
<feature type="repeat" description="ANK" evidence="3">
    <location>
        <begin position="81"/>
        <end position="113"/>
    </location>
</feature>
<evidence type="ECO:0000256" key="2">
    <source>
        <dbReference type="ARBA" id="ARBA00023043"/>
    </source>
</evidence>
<keyword evidence="1" id="KW-0677">Repeat</keyword>
<evidence type="ECO:0000313" key="5">
    <source>
        <dbReference type="EMBL" id="KAF7282580.1"/>
    </source>
</evidence>
<feature type="repeat" description="ANK" evidence="3">
    <location>
        <begin position="114"/>
        <end position="146"/>
    </location>
</feature>
<dbReference type="PRINTS" id="PR01415">
    <property type="entry name" value="ANKYRIN"/>
</dbReference>
<dbReference type="SMART" id="SM00248">
    <property type="entry name" value="ANK"/>
    <property type="match status" value="3"/>
</dbReference>
<keyword evidence="4" id="KW-0175">Coiled coil</keyword>
<feature type="coiled-coil region" evidence="4">
    <location>
        <begin position="447"/>
        <end position="488"/>
    </location>
</feature>
<dbReference type="PANTHER" id="PTHR24193:SF121">
    <property type="entry name" value="ADA2A-CONTAINING COMPLEX COMPONENT 3, ISOFORM D"/>
    <property type="match status" value="1"/>
</dbReference>
<gene>
    <name evidence="5" type="ORF">GWI33_002302</name>
</gene>
<evidence type="ECO:0000256" key="3">
    <source>
        <dbReference type="PROSITE-ProRule" id="PRU00023"/>
    </source>
</evidence>
<dbReference type="Pfam" id="PF12796">
    <property type="entry name" value="Ank_2"/>
    <property type="match status" value="1"/>
</dbReference>
<organism evidence="5 6">
    <name type="scientific">Rhynchophorus ferrugineus</name>
    <name type="common">Red palm weevil</name>
    <name type="synonym">Curculio ferrugineus</name>
    <dbReference type="NCBI Taxonomy" id="354439"/>
    <lineage>
        <taxon>Eukaryota</taxon>
        <taxon>Metazoa</taxon>
        <taxon>Ecdysozoa</taxon>
        <taxon>Arthropoda</taxon>
        <taxon>Hexapoda</taxon>
        <taxon>Insecta</taxon>
        <taxon>Pterygota</taxon>
        <taxon>Neoptera</taxon>
        <taxon>Endopterygota</taxon>
        <taxon>Coleoptera</taxon>
        <taxon>Polyphaga</taxon>
        <taxon>Cucujiformia</taxon>
        <taxon>Curculionidae</taxon>
        <taxon>Dryophthorinae</taxon>
        <taxon>Rhynchophorus</taxon>
    </lineage>
</organism>
<dbReference type="SUPFAM" id="SSF48403">
    <property type="entry name" value="Ankyrin repeat"/>
    <property type="match status" value="1"/>
</dbReference>
<dbReference type="OrthoDB" id="341259at2759"/>
<evidence type="ECO:0000256" key="4">
    <source>
        <dbReference type="SAM" id="Coils"/>
    </source>
</evidence>
<dbReference type="GO" id="GO:0045944">
    <property type="term" value="P:positive regulation of transcription by RNA polymerase II"/>
    <property type="evidence" value="ECO:0007669"/>
    <property type="project" value="TreeGrafter"/>
</dbReference>
<dbReference type="PROSITE" id="PS50088">
    <property type="entry name" value="ANK_REPEAT"/>
    <property type="match status" value="3"/>
</dbReference>
<keyword evidence="2 3" id="KW-0040">ANK repeat</keyword>
<evidence type="ECO:0000313" key="6">
    <source>
        <dbReference type="Proteomes" id="UP000625711"/>
    </source>
</evidence>